<dbReference type="PANTHER" id="PTHR13593:SF143">
    <property type="entry name" value="PHOSPHATIDYLINOSITOL-SPECIFIC PHOSPHOLIPASE C X DOMAIN-CONTAINING PROTEIN"/>
    <property type="match status" value="1"/>
</dbReference>
<dbReference type="EMBL" id="LUEZ02000046">
    <property type="protein sequence ID" value="RDB23667.1"/>
    <property type="molecule type" value="Genomic_DNA"/>
</dbReference>
<dbReference type="InterPro" id="IPR051057">
    <property type="entry name" value="PI-PLC_domain"/>
</dbReference>
<dbReference type="GO" id="GO:0008081">
    <property type="term" value="F:phosphoric diester hydrolase activity"/>
    <property type="evidence" value="ECO:0007669"/>
    <property type="project" value="InterPro"/>
</dbReference>
<reference evidence="1" key="1">
    <citation type="submission" date="2018-04" db="EMBL/GenBank/DDBJ databases">
        <title>Whole genome sequencing of Hypsizygus marmoreus.</title>
        <authorList>
            <person name="Choi I.-G."/>
            <person name="Min B."/>
            <person name="Kim J.-G."/>
            <person name="Kim S."/>
            <person name="Oh Y.-L."/>
            <person name="Kong W.-S."/>
            <person name="Park H."/>
            <person name="Jeong J."/>
            <person name="Song E.-S."/>
        </authorList>
    </citation>
    <scope>NUCLEOTIDE SEQUENCE [LARGE SCALE GENOMIC DNA]</scope>
    <source>
        <strain evidence="1">51987-8</strain>
    </source>
</reference>
<evidence type="ECO:0000313" key="1">
    <source>
        <dbReference type="EMBL" id="RDB23667.1"/>
    </source>
</evidence>
<dbReference type="InParanoid" id="A0A369JSZ9"/>
<comment type="caution">
    <text evidence="1">The sequence shown here is derived from an EMBL/GenBank/DDBJ whole genome shotgun (WGS) entry which is preliminary data.</text>
</comment>
<proteinExistence type="predicted"/>
<dbReference type="Gene3D" id="3.20.20.190">
    <property type="entry name" value="Phosphatidylinositol (PI) phosphodiesterase"/>
    <property type="match status" value="1"/>
</dbReference>
<accession>A0A369JSZ9</accession>
<name>A0A369JSZ9_HYPMA</name>
<evidence type="ECO:0000313" key="2">
    <source>
        <dbReference type="Proteomes" id="UP000076154"/>
    </source>
</evidence>
<evidence type="ECO:0008006" key="3">
    <source>
        <dbReference type="Google" id="ProtNLM"/>
    </source>
</evidence>
<organism evidence="1 2">
    <name type="scientific">Hypsizygus marmoreus</name>
    <name type="common">White beech mushroom</name>
    <name type="synonym">Agaricus marmoreus</name>
    <dbReference type="NCBI Taxonomy" id="39966"/>
    <lineage>
        <taxon>Eukaryota</taxon>
        <taxon>Fungi</taxon>
        <taxon>Dikarya</taxon>
        <taxon>Basidiomycota</taxon>
        <taxon>Agaricomycotina</taxon>
        <taxon>Agaricomycetes</taxon>
        <taxon>Agaricomycetidae</taxon>
        <taxon>Agaricales</taxon>
        <taxon>Tricholomatineae</taxon>
        <taxon>Lyophyllaceae</taxon>
        <taxon>Hypsizygus</taxon>
    </lineage>
</organism>
<dbReference type="AlphaFoldDB" id="A0A369JSZ9"/>
<dbReference type="Proteomes" id="UP000076154">
    <property type="component" value="Unassembled WGS sequence"/>
</dbReference>
<keyword evidence="2" id="KW-1185">Reference proteome</keyword>
<dbReference type="SUPFAM" id="SSF51695">
    <property type="entry name" value="PLC-like phosphodiesterases"/>
    <property type="match status" value="1"/>
</dbReference>
<dbReference type="OrthoDB" id="1046782at2759"/>
<dbReference type="InterPro" id="IPR017946">
    <property type="entry name" value="PLC-like_Pdiesterase_TIM-brl"/>
</dbReference>
<gene>
    <name evidence="1" type="ORF">Hypma_008984</name>
</gene>
<sequence>MFTKPSNSSLLNPQLIRPVHVRDWMHTLLPVIGNVALGDVCMPKSHDAGMWYKSGGTRIGGTANNILTQTQSIYQQLHCGARMFDIRPVISGGKWVCGHYTHTGRMLGWQGGNGASIAEVIKDVNHFADETKELIIIEVSHSYNIDAERSCNDSERADLLDRLSGFHYIYQAANPRGIRLDRERINNYIGGGKSCVLVVFAGDEDFNPEHLAARGFYINTQLPLRDRGVCRMQTDSEAIDCTLGLAQFSVLNLTKAHVLREFPVLLQHMANDYPSTISIDDVHNVDAVTFAVAVNCFRNKVGHGAEPVVVYGGRHLEDPGVRGHILFAILHHNDFVVSNENLGGDPLPNVVKSCAVYYQENGLVKGRFAWEGQPLRFSQDIHHIVYGGVEVTQQGVYNRFYDALTKRDPLQVHNTNLGGDPLPGVQKTCTVEYTTSSYALRKRRTVRELETFDFDMDILSVEYGDRPITDLGVIESMFKAMKDNQAFLVNNLTMGGDPKPGVRKVCKVRYMAGKYARESKVKEVKEDGKMWLEAERPE</sequence>
<protein>
    <recommendedName>
        <fullName evidence="3">PLC-like phosphodiesterase</fullName>
    </recommendedName>
</protein>
<dbReference type="GO" id="GO:0006629">
    <property type="term" value="P:lipid metabolic process"/>
    <property type="evidence" value="ECO:0007669"/>
    <property type="project" value="InterPro"/>
</dbReference>
<dbReference type="PANTHER" id="PTHR13593">
    <property type="match status" value="1"/>
</dbReference>